<reference evidence="8 9" key="1">
    <citation type="journal article" date="2021" name="Int. J. Syst. Evol. Microbiol.">
        <title>Reticulibacter mediterranei gen. nov., sp. nov., within the new family Reticulibacteraceae fam. nov., and Ktedonospora formicarum gen. nov., sp. nov., Ktedonobacter robiniae sp. nov., Dictyobacter formicarum sp. nov. and Dictyobacter arantiisoli sp. nov., belonging to the class Ktedonobacteria.</title>
        <authorList>
            <person name="Yabe S."/>
            <person name="Zheng Y."/>
            <person name="Wang C.M."/>
            <person name="Sakai Y."/>
            <person name="Abe K."/>
            <person name="Yokota A."/>
            <person name="Donadio S."/>
            <person name="Cavaletti L."/>
            <person name="Monciardini P."/>
        </authorList>
    </citation>
    <scope>NUCLEOTIDE SEQUENCE [LARGE SCALE GENOMIC DNA]</scope>
    <source>
        <strain evidence="8 9">SOSP1-30</strain>
    </source>
</reference>
<dbReference type="InterPro" id="IPR007627">
    <property type="entry name" value="RNA_pol_sigma70_r2"/>
</dbReference>
<dbReference type="NCBIfam" id="TIGR02937">
    <property type="entry name" value="sigma70-ECF"/>
    <property type="match status" value="1"/>
</dbReference>
<evidence type="ECO:0000313" key="9">
    <source>
        <dbReference type="Proteomes" id="UP000654345"/>
    </source>
</evidence>
<dbReference type="PANTHER" id="PTHR43133">
    <property type="entry name" value="RNA POLYMERASE ECF-TYPE SIGMA FACTO"/>
    <property type="match status" value="1"/>
</dbReference>
<evidence type="ECO:0000256" key="3">
    <source>
        <dbReference type="ARBA" id="ARBA00023082"/>
    </source>
</evidence>
<dbReference type="InterPro" id="IPR013249">
    <property type="entry name" value="RNA_pol_sigma70_r4_t2"/>
</dbReference>
<protein>
    <submittedName>
        <fullName evidence="8">DNA-directed RNA polymerase sigma-70 factor</fullName>
    </submittedName>
</protein>
<evidence type="ECO:0000259" key="6">
    <source>
        <dbReference type="Pfam" id="PF04542"/>
    </source>
</evidence>
<evidence type="ECO:0000259" key="7">
    <source>
        <dbReference type="Pfam" id="PF08281"/>
    </source>
</evidence>
<keyword evidence="8" id="KW-0240">DNA-directed RNA polymerase</keyword>
<keyword evidence="2" id="KW-0805">Transcription regulation</keyword>
<dbReference type="InterPro" id="IPR036388">
    <property type="entry name" value="WH-like_DNA-bd_sf"/>
</dbReference>
<comment type="similarity">
    <text evidence="1">Belongs to the sigma-70 factor family. ECF subfamily.</text>
</comment>
<comment type="caution">
    <text evidence="8">The sequence shown here is derived from an EMBL/GenBank/DDBJ whole genome shotgun (WGS) entry which is preliminary data.</text>
</comment>
<name>A0ABQ3V3W5_9CHLR</name>
<dbReference type="Gene3D" id="1.10.10.10">
    <property type="entry name" value="Winged helix-like DNA-binding domain superfamily/Winged helix DNA-binding domain"/>
    <property type="match status" value="1"/>
</dbReference>
<evidence type="ECO:0000256" key="2">
    <source>
        <dbReference type="ARBA" id="ARBA00023015"/>
    </source>
</evidence>
<feature type="domain" description="RNA polymerase sigma-70 region 2" evidence="6">
    <location>
        <begin position="44"/>
        <end position="111"/>
    </location>
</feature>
<organism evidence="8 9">
    <name type="scientific">Ktedonobacter robiniae</name>
    <dbReference type="NCBI Taxonomy" id="2778365"/>
    <lineage>
        <taxon>Bacteria</taxon>
        <taxon>Bacillati</taxon>
        <taxon>Chloroflexota</taxon>
        <taxon>Ktedonobacteria</taxon>
        <taxon>Ktedonobacterales</taxon>
        <taxon>Ktedonobacteraceae</taxon>
        <taxon>Ktedonobacter</taxon>
    </lineage>
</organism>
<dbReference type="Gene3D" id="1.10.1740.10">
    <property type="match status" value="1"/>
</dbReference>
<dbReference type="InterPro" id="IPR014284">
    <property type="entry name" value="RNA_pol_sigma-70_dom"/>
</dbReference>
<dbReference type="PANTHER" id="PTHR43133:SF8">
    <property type="entry name" value="RNA POLYMERASE SIGMA FACTOR HI_1459-RELATED"/>
    <property type="match status" value="1"/>
</dbReference>
<accession>A0ABQ3V3W5</accession>
<dbReference type="InterPro" id="IPR013324">
    <property type="entry name" value="RNA_pol_sigma_r3/r4-like"/>
</dbReference>
<evidence type="ECO:0000313" key="8">
    <source>
        <dbReference type="EMBL" id="GHO59864.1"/>
    </source>
</evidence>
<dbReference type="SUPFAM" id="SSF88659">
    <property type="entry name" value="Sigma3 and sigma4 domains of RNA polymerase sigma factors"/>
    <property type="match status" value="1"/>
</dbReference>
<evidence type="ECO:0000256" key="4">
    <source>
        <dbReference type="ARBA" id="ARBA00023125"/>
    </source>
</evidence>
<dbReference type="InterPro" id="IPR013325">
    <property type="entry name" value="RNA_pol_sigma_r2"/>
</dbReference>
<keyword evidence="3" id="KW-0731">Sigma factor</keyword>
<sequence>MAYLIEDQSFPDSERSGSGAEAENEVIALVTQAQLGDIRAFEALYELYNNQISRYLSRMVGNDGVGCELTQETFVKVWTYLPGLRSPTHFLGWLYRIATNCAYTYLKKQARHKKELSLEIYLEQSDDLYIEGPEKRVEELELLRIALEKVSPTYRPCLILHLIEDLPQNKIAELLGMKETSVSKYVSRGLKDLRQIYRKYVDTYSKPGTGGKAQ</sequence>
<keyword evidence="5" id="KW-0804">Transcription</keyword>
<dbReference type="EMBL" id="BNJG01000003">
    <property type="protein sequence ID" value="GHO59864.1"/>
    <property type="molecule type" value="Genomic_DNA"/>
</dbReference>
<dbReference type="Proteomes" id="UP000654345">
    <property type="component" value="Unassembled WGS sequence"/>
</dbReference>
<dbReference type="SUPFAM" id="SSF88946">
    <property type="entry name" value="Sigma2 domain of RNA polymerase sigma factors"/>
    <property type="match status" value="1"/>
</dbReference>
<gene>
    <name evidence="8" type="primary">rpoE_7</name>
    <name evidence="8" type="ORF">KSB_83390</name>
</gene>
<dbReference type="GO" id="GO:0000428">
    <property type="term" value="C:DNA-directed RNA polymerase complex"/>
    <property type="evidence" value="ECO:0007669"/>
    <property type="project" value="UniProtKB-KW"/>
</dbReference>
<keyword evidence="9" id="KW-1185">Reference proteome</keyword>
<dbReference type="Pfam" id="PF04542">
    <property type="entry name" value="Sigma70_r2"/>
    <property type="match status" value="1"/>
</dbReference>
<evidence type="ECO:0000256" key="5">
    <source>
        <dbReference type="ARBA" id="ARBA00023163"/>
    </source>
</evidence>
<keyword evidence="4" id="KW-0238">DNA-binding</keyword>
<dbReference type="InterPro" id="IPR039425">
    <property type="entry name" value="RNA_pol_sigma-70-like"/>
</dbReference>
<dbReference type="Pfam" id="PF08281">
    <property type="entry name" value="Sigma70_r4_2"/>
    <property type="match status" value="1"/>
</dbReference>
<proteinExistence type="inferred from homology"/>
<feature type="domain" description="RNA polymerase sigma factor 70 region 4 type 2" evidence="7">
    <location>
        <begin position="143"/>
        <end position="193"/>
    </location>
</feature>
<evidence type="ECO:0000256" key="1">
    <source>
        <dbReference type="ARBA" id="ARBA00010641"/>
    </source>
</evidence>
<dbReference type="RefSeq" id="WP_201376002.1">
    <property type="nucleotide sequence ID" value="NZ_BNJG01000003.1"/>
</dbReference>